<name>A0A6G9AVP6_9BACT</name>
<dbReference type="InterPro" id="IPR051122">
    <property type="entry name" value="SDR_DHRS6-like"/>
</dbReference>
<dbReference type="EMBL" id="CP050063">
    <property type="protein sequence ID" value="QIP16551.1"/>
    <property type="molecule type" value="Genomic_DNA"/>
</dbReference>
<dbReference type="Proteomes" id="UP000501802">
    <property type="component" value="Chromosome"/>
</dbReference>
<organism evidence="3 4">
    <name type="scientific">Spirosoma aureum</name>
    <dbReference type="NCBI Taxonomy" id="2692134"/>
    <lineage>
        <taxon>Bacteria</taxon>
        <taxon>Pseudomonadati</taxon>
        <taxon>Bacteroidota</taxon>
        <taxon>Cytophagia</taxon>
        <taxon>Cytophagales</taxon>
        <taxon>Cytophagaceae</taxon>
        <taxon>Spirosoma</taxon>
    </lineage>
</organism>
<dbReference type="FunFam" id="3.40.50.720:FF:000084">
    <property type="entry name" value="Short-chain dehydrogenase reductase"/>
    <property type="match status" value="1"/>
</dbReference>
<dbReference type="RefSeq" id="WP_167216550.1">
    <property type="nucleotide sequence ID" value="NZ_CP050063.1"/>
</dbReference>
<accession>A0A6G9AVP6</accession>
<dbReference type="PRINTS" id="PR00081">
    <property type="entry name" value="GDHRDH"/>
</dbReference>
<dbReference type="Pfam" id="PF13561">
    <property type="entry name" value="adh_short_C2"/>
    <property type="match status" value="1"/>
</dbReference>
<dbReference type="CDD" id="cd05233">
    <property type="entry name" value="SDR_c"/>
    <property type="match status" value="1"/>
</dbReference>
<comment type="similarity">
    <text evidence="1">Belongs to the short-chain dehydrogenases/reductases (SDR) family.</text>
</comment>
<reference evidence="3 4" key="1">
    <citation type="submission" date="2020-03" db="EMBL/GenBank/DDBJ databases">
        <authorList>
            <person name="Kim M.K."/>
        </authorList>
    </citation>
    <scope>NUCLEOTIDE SEQUENCE [LARGE SCALE GENOMIC DNA]</scope>
    <source>
        <strain evidence="3 4">BT328</strain>
    </source>
</reference>
<dbReference type="GO" id="GO:0016491">
    <property type="term" value="F:oxidoreductase activity"/>
    <property type="evidence" value="ECO:0007669"/>
    <property type="project" value="UniProtKB-KW"/>
</dbReference>
<evidence type="ECO:0000256" key="1">
    <source>
        <dbReference type="ARBA" id="ARBA00006484"/>
    </source>
</evidence>
<dbReference type="Gene3D" id="3.40.50.720">
    <property type="entry name" value="NAD(P)-binding Rossmann-like Domain"/>
    <property type="match status" value="1"/>
</dbReference>
<evidence type="ECO:0000313" key="3">
    <source>
        <dbReference type="EMBL" id="QIP16551.1"/>
    </source>
</evidence>
<dbReference type="PANTHER" id="PTHR43477:SF1">
    <property type="entry name" value="DIHYDROANTICAPSIN 7-DEHYDROGENASE"/>
    <property type="match status" value="1"/>
</dbReference>
<keyword evidence="2" id="KW-0560">Oxidoreductase</keyword>
<dbReference type="InterPro" id="IPR036291">
    <property type="entry name" value="NAD(P)-bd_dom_sf"/>
</dbReference>
<protein>
    <submittedName>
        <fullName evidence="3">SDR family oxidoreductase</fullName>
    </submittedName>
</protein>
<evidence type="ECO:0000313" key="4">
    <source>
        <dbReference type="Proteomes" id="UP000501802"/>
    </source>
</evidence>
<sequence>MKFANKNIVIAGGSQGIGLATAKAFIKEGATVWITGRNANKLQEAAEQINSPNLKTVVSDTSSLEGIAVLEKAVAESEKKLDVLLLNAATAVVAPIEYITEADYDAQFNTNVKGPLFTLQKLLPHLADGSSVTFTSSGVASAAFAGNSVYSATKAALNKIADIAVNELAERKIRVNIVSPGPIKTPGLDSVAPEETQAYLASKNALQRLGTAEEVASTVLFLASEAASYINGADIAVDGGSLQYMLK</sequence>
<proteinExistence type="inferred from homology"/>
<dbReference type="AlphaFoldDB" id="A0A6G9AVP6"/>
<keyword evidence="4" id="KW-1185">Reference proteome</keyword>
<dbReference type="InterPro" id="IPR002347">
    <property type="entry name" value="SDR_fam"/>
</dbReference>
<gene>
    <name evidence="3" type="ORF">G8759_29875</name>
</gene>
<dbReference type="KEGG" id="spib:G8759_29875"/>
<evidence type="ECO:0000256" key="2">
    <source>
        <dbReference type="ARBA" id="ARBA00023002"/>
    </source>
</evidence>
<dbReference type="SUPFAM" id="SSF51735">
    <property type="entry name" value="NAD(P)-binding Rossmann-fold domains"/>
    <property type="match status" value="1"/>
</dbReference>
<dbReference type="PANTHER" id="PTHR43477">
    <property type="entry name" value="DIHYDROANTICAPSIN 7-DEHYDROGENASE"/>
    <property type="match status" value="1"/>
</dbReference>